<accession>A0ABQ9UTC1</accession>
<gene>
    <name evidence="1" type="ORF">P7K49_021682</name>
</gene>
<dbReference type="EMBL" id="JASSZA010000010">
    <property type="protein sequence ID" value="KAK2100334.1"/>
    <property type="molecule type" value="Genomic_DNA"/>
</dbReference>
<keyword evidence="2" id="KW-1185">Reference proteome</keyword>
<evidence type="ECO:0000313" key="2">
    <source>
        <dbReference type="Proteomes" id="UP001266305"/>
    </source>
</evidence>
<comment type="caution">
    <text evidence="1">The sequence shown here is derived from an EMBL/GenBank/DDBJ whole genome shotgun (WGS) entry which is preliminary data.</text>
</comment>
<dbReference type="Proteomes" id="UP001266305">
    <property type="component" value="Unassembled WGS sequence"/>
</dbReference>
<protein>
    <submittedName>
        <fullName evidence="1">Uncharacterized protein</fullName>
    </submittedName>
</protein>
<evidence type="ECO:0000313" key="1">
    <source>
        <dbReference type="EMBL" id="KAK2100334.1"/>
    </source>
</evidence>
<name>A0ABQ9UTC1_SAGOE</name>
<sequence length="191" mass="20758">MKSGFYKQPGSGQCGTITTITDVFTMAKIANGKQAPIAPGHSGVQEILLSEKRKLQVTLDVPQGAIPFVSKKGGHRQRRPPAEANLVIAKPLPADLWGNSAPLWPERCDCTPHLRIAGGWKAEAALEGGCFTSQTPGKDAKKWWCSERSLFGCFGYLIRRERRFKSCYRHVASSPGLATAQAIEKPLGPKS</sequence>
<reference evidence="1 2" key="1">
    <citation type="submission" date="2023-05" db="EMBL/GenBank/DDBJ databases">
        <title>B98-5 Cell Line De Novo Hybrid Assembly: An Optical Mapping Approach.</title>
        <authorList>
            <person name="Kananen K."/>
            <person name="Auerbach J.A."/>
            <person name="Kautto E."/>
            <person name="Blachly J.S."/>
        </authorList>
    </citation>
    <scope>NUCLEOTIDE SEQUENCE [LARGE SCALE GENOMIC DNA]</scope>
    <source>
        <strain evidence="1">B95-8</strain>
        <tissue evidence="1">Cell line</tissue>
    </source>
</reference>
<organism evidence="1 2">
    <name type="scientific">Saguinus oedipus</name>
    <name type="common">Cotton-top tamarin</name>
    <name type="synonym">Oedipomidas oedipus</name>
    <dbReference type="NCBI Taxonomy" id="9490"/>
    <lineage>
        <taxon>Eukaryota</taxon>
        <taxon>Metazoa</taxon>
        <taxon>Chordata</taxon>
        <taxon>Craniata</taxon>
        <taxon>Vertebrata</taxon>
        <taxon>Euteleostomi</taxon>
        <taxon>Mammalia</taxon>
        <taxon>Eutheria</taxon>
        <taxon>Euarchontoglires</taxon>
        <taxon>Primates</taxon>
        <taxon>Haplorrhini</taxon>
        <taxon>Platyrrhini</taxon>
        <taxon>Cebidae</taxon>
        <taxon>Callitrichinae</taxon>
        <taxon>Saguinus</taxon>
    </lineage>
</organism>
<proteinExistence type="predicted"/>